<keyword evidence="3" id="KW-0378">Hydrolase</keyword>
<dbReference type="GO" id="GO:0004555">
    <property type="term" value="F:alpha,alpha-trehalase activity"/>
    <property type="evidence" value="ECO:0007669"/>
    <property type="project" value="InterPro"/>
</dbReference>
<dbReference type="RefSeq" id="WP_434027139.1">
    <property type="nucleotide sequence ID" value="NZ_BNBA01000026.1"/>
</dbReference>
<dbReference type="GO" id="GO:0005993">
    <property type="term" value="P:trehalose catabolic process"/>
    <property type="evidence" value="ECO:0007669"/>
    <property type="project" value="TreeGrafter"/>
</dbReference>
<dbReference type="PROSITE" id="PS51257">
    <property type="entry name" value="PROKAR_LIPOPROTEIN"/>
    <property type="match status" value="1"/>
</dbReference>
<reference evidence="8" key="2">
    <citation type="submission" date="2020-09" db="EMBL/GenBank/DDBJ databases">
        <authorList>
            <person name="Sun Q."/>
            <person name="Ohkuma M."/>
        </authorList>
    </citation>
    <scope>NUCLEOTIDE SEQUENCE</scope>
    <source>
        <strain evidence="8">JCM 13306</strain>
    </source>
</reference>
<evidence type="ECO:0000256" key="1">
    <source>
        <dbReference type="ARBA" id="ARBA00022729"/>
    </source>
</evidence>
<proteinExistence type="predicted"/>
<dbReference type="InterPro" id="IPR018232">
    <property type="entry name" value="Glyco_hydro_37_CS"/>
</dbReference>
<dbReference type="NCBIfam" id="NF009774">
    <property type="entry name" value="PRK13271.1"/>
    <property type="match status" value="1"/>
</dbReference>
<dbReference type="EMBL" id="BNBA01000026">
    <property type="protein sequence ID" value="GHH57650.1"/>
    <property type="molecule type" value="Genomic_DNA"/>
</dbReference>
<dbReference type="InterPro" id="IPR012341">
    <property type="entry name" value="6hp_glycosidase-like_sf"/>
</dbReference>
<keyword evidence="4" id="KW-0326">Glycosidase</keyword>
<dbReference type="Gene3D" id="1.50.10.10">
    <property type="match status" value="1"/>
</dbReference>
<dbReference type="PROSITE" id="PS00928">
    <property type="entry name" value="TREHALASE_2"/>
    <property type="match status" value="1"/>
</dbReference>
<gene>
    <name evidence="8" type="primary">treA</name>
    <name evidence="8" type="ORF">GCM10009090_29080</name>
</gene>
<dbReference type="PANTHER" id="PTHR23403">
    <property type="entry name" value="TREHALASE"/>
    <property type="match status" value="1"/>
</dbReference>
<reference evidence="8" key="1">
    <citation type="journal article" date="2014" name="Int. J. Syst. Evol. Microbiol.">
        <title>Complete genome sequence of Corynebacterium casei LMG S-19264T (=DSM 44701T), isolated from a smear-ripened cheese.</title>
        <authorList>
            <consortium name="US DOE Joint Genome Institute (JGI-PGF)"/>
            <person name="Walter F."/>
            <person name="Albersmeier A."/>
            <person name="Kalinowski J."/>
            <person name="Ruckert C."/>
        </authorList>
    </citation>
    <scope>NUCLEOTIDE SEQUENCE</scope>
    <source>
        <strain evidence="8">JCM 13306</strain>
    </source>
</reference>
<evidence type="ECO:0000256" key="7">
    <source>
        <dbReference type="SAM" id="SignalP"/>
    </source>
</evidence>
<sequence length="536" mass="59565">MSIPRVAHLRLLVVVLLVATACAPLQRGSAPPAPLPPQQAYPALFEAVQQAELFEDQKQFVDMVPRSEPARIEADYLARRGQPGFDLRAFVSARFDAPASHVSPALPTRASLRAHIDALWPLLVRDSRQVPAHGSELALPKPYVVPGGRFRELYYWDSYFTMLGLHESGQAQRSRDMLDDFAYLVDRYGHIPNGTRSYYLSRSQPPFFSHMVELEATAGGDGSLYVRYLPQLRAEYRYWMDGADGLAPGSAARHVVRLRDGSVLNRYWDASDTPRPESYLQDRQTAAQASGRPADEVYRELRAGAESGWDYSSRWLGDRRQLHTIRTTAIVPVDLNSLMQHLERTIAQACKQAADEACASEFAQRAETRRQAIERHLWNPAGYYADYDWQRGSVSEQLTAAAAFPLFVGIASPERAHATAAALRSQLLRPGGLVTTALDTGQQWDAPNVWAPLQWVAVAGLRRYDENDLARQLARNFLARVQAVYASDHKLVEKYNAEAGQGGGGEYPLQDGFGWTNGVTLKLLALYGEGADAAAR</sequence>
<feature type="signal peptide" evidence="7">
    <location>
        <begin position="1"/>
        <end position="23"/>
    </location>
</feature>
<comment type="caution">
    <text evidence="8">The sequence shown here is derived from an EMBL/GenBank/DDBJ whole genome shotgun (WGS) entry which is preliminary data.</text>
</comment>
<keyword evidence="1 7" id="KW-0732">Signal</keyword>
<name>A0A919FAF9_9XANT</name>
<protein>
    <recommendedName>
        <fullName evidence="5">Putative periplasmic trehalase</fullName>
    </recommendedName>
</protein>
<evidence type="ECO:0000313" key="8">
    <source>
        <dbReference type="EMBL" id="GHH57650.1"/>
    </source>
</evidence>
<feature type="chain" id="PRO_5037410159" description="Putative periplasmic trehalase" evidence="7">
    <location>
        <begin position="24"/>
        <end position="536"/>
    </location>
</feature>
<evidence type="ECO:0000256" key="3">
    <source>
        <dbReference type="ARBA" id="ARBA00022801"/>
    </source>
</evidence>
<dbReference type="Pfam" id="PF01204">
    <property type="entry name" value="Trehalase"/>
    <property type="match status" value="1"/>
</dbReference>
<feature type="region of interest" description="Disordered" evidence="6">
    <location>
        <begin position="275"/>
        <end position="294"/>
    </location>
</feature>
<dbReference type="NCBIfam" id="NF009773">
    <property type="entry name" value="PRK13270.1"/>
    <property type="match status" value="1"/>
</dbReference>
<evidence type="ECO:0000256" key="4">
    <source>
        <dbReference type="ARBA" id="ARBA00023295"/>
    </source>
</evidence>
<dbReference type="InterPro" id="IPR008928">
    <property type="entry name" value="6-hairpin_glycosidase_sf"/>
</dbReference>
<keyword evidence="2" id="KW-0574">Periplasm</keyword>
<dbReference type="PRINTS" id="PR00744">
    <property type="entry name" value="GLHYDRLASE37"/>
</dbReference>
<evidence type="ECO:0000256" key="5">
    <source>
        <dbReference type="ARBA" id="ARBA00073174"/>
    </source>
</evidence>
<dbReference type="AlphaFoldDB" id="A0A919FAF9"/>
<dbReference type="FunFam" id="1.50.10.10:FF:000003">
    <property type="entry name" value="Cytoplasmic trehalase"/>
    <property type="match status" value="1"/>
</dbReference>
<evidence type="ECO:0000256" key="6">
    <source>
        <dbReference type="SAM" id="MobiDB-lite"/>
    </source>
</evidence>
<dbReference type="Proteomes" id="UP000623958">
    <property type="component" value="Unassembled WGS sequence"/>
</dbReference>
<evidence type="ECO:0000256" key="2">
    <source>
        <dbReference type="ARBA" id="ARBA00022764"/>
    </source>
</evidence>
<accession>A0A919FAF9</accession>
<keyword evidence="9" id="KW-1185">Reference proteome</keyword>
<dbReference type="PROSITE" id="PS00927">
    <property type="entry name" value="TREHALASE_1"/>
    <property type="match status" value="1"/>
</dbReference>
<dbReference type="SUPFAM" id="SSF48208">
    <property type="entry name" value="Six-hairpin glycosidases"/>
    <property type="match status" value="1"/>
</dbReference>
<dbReference type="InterPro" id="IPR001661">
    <property type="entry name" value="Glyco_hydro_37"/>
</dbReference>
<evidence type="ECO:0000313" key="9">
    <source>
        <dbReference type="Proteomes" id="UP000623958"/>
    </source>
</evidence>
<organism evidence="8 9">
    <name type="scientific">Xanthomonas boreopolis</name>
    <dbReference type="NCBI Taxonomy" id="86183"/>
    <lineage>
        <taxon>Bacteria</taxon>
        <taxon>Pseudomonadati</taxon>
        <taxon>Pseudomonadota</taxon>
        <taxon>Gammaproteobacteria</taxon>
        <taxon>Lysobacterales</taxon>
        <taxon>Lysobacteraceae</taxon>
        <taxon>Xanthomonas</taxon>
    </lineage>
</organism>
<dbReference type="PANTHER" id="PTHR23403:SF1">
    <property type="entry name" value="TREHALASE"/>
    <property type="match status" value="1"/>
</dbReference>